<evidence type="ECO:0000313" key="15">
    <source>
        <dbReference type="Proteomes" id="UP001143981"/>
    </source>
</evidence>
<evidence type="ECO:0000256" key="1">
    <source>
        <dbReference type="ARBA" id="ARBA00004123"/>
    </source>
</evidence>
<dbReference type="Gene3D" id="2.40.30.270">
    <property type="match status" value="1"/>
</dbReference>
<gene>
    <name evidence="14" type="ORF">LPJ61_006260</name>
</gene>
<dbReference type="OrthoDB" id="6513042at2759"/>
<proteinExistence type="inferred from homology"/>
<dbReference type="InterPro" id="IPR027417">
    <property type="entry name" value="P-loop_NTPase"/>
</dbReference>
<evidence type="ECO:0000313" key="14">
    <source>
        <dbReference type="EMBL" id="KAJ1719733.1"/>
    </source>
</evidence>
<sequence>MEERIARLVEESTKLLDIEDAEVAEMHAALSEAPLSDLVTAGYALAELRVVSTKPFVAGNVLVVLEPLSAQADLSQSIFAMGDMVSVTTCSGGGRQYNQGDWATQHPALATVRYIAETKVTVVISSPKHAPRPPSICSMKMAASSAMVQRIRSALSSLALCTNRPQLHYVLFGERTPSFIPLGRFDVLDQSLNHGQRAAVRLAVSAVDVALIHGPPGTGKTQVLVEAIRQLVAQNKRLLVCGASNVAVDCIADCLIKVGDISIVRIGSPAKIRSSVLDHSLAKQMTYFAKERMDVNKDPVVSETLREREKAMREALYAKTNAERMNIIGASDVVLSTLNGAGGRDVAGFSFDVVVVDEATQSTEAECWIAAHKAPKIIMAGDPHQLSPMVRSPARNQHAGGAAHAAANHLAGASTMFERVKDMLGDSVCHMLQIQYRMNACVMEPSSTELYGGQLVADPSVADHVLSDLPRVRPTPDTIKPLVFIDTSGAGMTESTLELELAGLANCRRIAEAAKT</sequence>
<reference evidence="14" key="1">
    <citation type="submission" date="2022-07" db="EMBL/GenBank/DDBJ databases">
        <title>Phylogenomic reconstructions and comparative analyses of Kickxellomycotina fungi.</title>
        <authorList>
            <person name="Reynolds N.K."/>
            <person name="Stajich J.E."/>
            <person name="Barry K."/>
            <person name="Grigoriev I.V."/>
            <person name="Crous P."/>
            <person name="Smith M.E."/>
        </authorList>
    </citation>
    <scope>NUCLEOTIDE SEQUENCE</scope>
    <source>
        <strain evidence="14">BCRC 34381</strain>
    </source>
</reference>
<feature type="non-terminal residue" evidence="14">
    <location>
        <position position="1"/>
    </location>
</feature>
<dbReference type="PANTHER" id="PTHR43788:SF8">
    <property type="entry name" value="DNA-BINDING PROTEIN SMUBP-2"/>
    <property type="match status" value="1"/>
</dbReference>
<dbReference type="GO" id="GO:0005634">
    <property type="term" value="C:nucleus"/>
    <property type="evidence" value="ECO:0007669"/>
    <property type="project" value="UniProtKB-SubCell"/>
</dbReference>
<protein>
    <recommendedName>
        <fullName evidence="4">DNA helicase</fullName>
        <ecNumber evidence="4">3.6.4.12</ecNumber>
    </recommendedName>
</protein>
<comment type="caution">
    <text evidence="14">The sequence shown here is derived from an EMBL/GenBank/DDBJ whole genome shotgun (WGS) entry which is preliminary data.</text>
</comment>
<keyword evidence="10" id="KW-0539">Nucleus</keyword>
<keyword evidence="5" id="KW-0963">Cytoplasm</keyword>
<evidence type="ECO:0000259" key="13">
    <source>
        <dbReference type="Pfam" id="PF21138"/>
    </source>
</evidence>
<dbReference type="PANTHER" id="PTHR43788">
    <property type="entry name" value="DNA2/NAM7 HELICASE FAMILY MEMBER"/>
    <property type="match status" value="1"/>
</dbReference>
<feature type="non-terminal residue" evidence="14">
    <location>
        <position position="516"/>
    </location>
</feature>
<dbReference type="EC" id="3.6.4.12" evidence="4"/>
<evidence type="ECO:0000256" key="10">
    <source>
        <dbReference type="ARBA" id="ARBA00023242"/>
    </source>
</evidence>
<feature type="domain" description="Helicase SMUBP-2/HCS1 1B" evidence="13">
    <location>
        <begin position="13"/>
        <end position="95"/>
    </location>
</feature>
<dbReference type="InterPro" id="IPR050534">
    <property type="entry name" value="Coronavir_polyprotein_1ab"/>
</dbReference>
<dbReference type="Proteomes" id="UP001143981">
    <property type="component" value="Unassembled WGS sequence"/>
</dbReference>
<evidence type="ECO:0000256" key="8">
    <source>
        <dbReference type="ARBA" id="ARBA00022806"/>
    </source>
</evidence>
<dbReference type="GO" id="GO:0005737">
    <property type="term" value="C:cytoplasm"/>
    <property type="evidence" value="ECO:0007669"/>
    <property type="project" value="UniProtKB-SubCell"/>
</dbReference>
<evidence type="ECO:0000256" key="4">
    <source>
        <dbReference type="ARBA" id="ARBA00012551"/>
    </source>
</evidence>
<dbReference type="InterPro" id="IPR048761">
    <property type="entry name" value="SMUBP-2_HCS1_1B"/>
</dbReference>
<dbReference type="GO" id="GO:0003723">
    <property type="term" value="F:RNA binding"/>
    <property type="evidence" value="ECO:0007669"/>
    <property type="project" value="InterPro"/>
</dbReference>
<evidence type="ECO:0000256" key="5">
    <source>
        <dbReference type="ARBA" id="ARBA00022490"/>
    </source>
</evidence>
<evidence type="ECO:0000256" key="3">
    <source>
        <dbReference type="ARBA" id="ARBA00007913"/>
    </source>
</evidence>
<dbReference type="Pfam" id="PF13087">
    <property type="entry name" value="AAA_12"/>
    <property type="match status" value="1"/>
</dbReference>
<dbReference type="AlphaFoldDB" id="A0A9W7XW26"/>
<keyword evidence="8" id="KW-0347">Helicase</keyword>
<comment type="similarity">
    <text evidence="3">Belongs to the DNA2/NAM7 helicase family.</text>
</comment>
<dbReference type="GO" id="GO:0043139">
    <property type="term" value="F:5'-3' DNA helicase activity"/>
    <property type="evidence" value="ECO:0007669"/>
    <property type="project" value="TreeGrafter"/>
</dbReference>
<dbReference type="InterPro" id="IPR041679">
    <property type="entry name" value="DNA2/NAM7-like_C"/>
</dbReference>
<dbReference type="InterPro" id="IPR041677">
    <property type="entry name" value="DNA2/NAM7_AAA_11"/>
</dbReference>
<comment type="subcellular location">
    <subcellularLocation>
        <location evidence="2">Cytoplasm</location>
    </subcellularLocation>
    <subcellularLocation>
        <location evidence="1">Nucleus</location>
    </subcellularLocation>
</comment>
<keyword evidence="15" id="KW-1185">Reference proteome</keyword>
<feature type="domain" description="DNA2/NAM7 helicase helicase" evidence="11">
    <location>
        <begin position="192"/>
        <end position="314"/>
    </location>
</feature>
<dbReference type="GO" id="GO:0005524">
    <property type="term" value="F:ATP binding"/>
    <property type="evidence" value="ECO:0007669"/>
    <property type="project" value="UniProtKB-KW"/>
</dbReference>
<keyword evidence="9" id="KW-0067">ATP-binding</keyword>
<evidence type="ECO:0000259" key="12">
    <source>
        <dbReference type="Pfam" id="PF13087"/>
    </source>
</evidence>
<dbReference type="Pfam" id="PF13086">
    <property type="entry name" value="AAA_11"/>
    <property type="match status" value="1"/>
</dbReference>
<name>A0A9W7XW26_9FUNG</name>
<organism evidence="14 15">
    <name type="scientific">Coemansia biformis</name>
    <dbReference type="NCBI Taxonomy" id="1286918"/>
    <lineage>
        <taxon>Eukaryota</taxon>
        <taxon>Fungi</taxon>
        <taxon>Fungi incertae sedis</taxon>
        <taxon>Zoopagomycota</taxon>
        <taxon>Kickxellomycotina</taxon>
        <taxon>Kickxellomycetes</taxon>
        <taxon>Kickxellales</taxon>
        <taxon>Kickxellaceae</taxon>
        <taxon>Coemansia</taxon>
    </lineage>
</organism>
<evidence type="ECO:0000256" key="6">
    <source>
        <dbReference type="ARBA" id="ARBA00022741"/>
    </source>
</evidence>
<dbReference type="GO" id="GO:0016787">
    <property type="term" value="F:hydrolase activity"/>
    <property type="evidence" value="ECO:0007669"/>
    <property type="project" value="UniProtKB-KW"/>
</dbReference>
<evidence type="ECO:0000256" key="2">
    <source>
        <dbReference type="ARBA" id="ARBA00004496"/>
    </source>
</evidence>
<evidence type="ECO:0000256" key="7">
    <source>
        <dbReference type="ARBA" id="ARBA00022801"/>
    </source>
</evidence>
<evidence type="ECO:0000256" key="9">
    <source>
        <dbReference type="ARBA" id="ARBA00022840"/>
    </source>
</evidence>
<accession>A0A9W7XW26</accession>
<keyword evidence="6" id="KW-0547">Nucleotide-binding</keyword>
<dbReference type="Gene3D" id="3.40.50.300">
    <property type="entry name" value="P-loop containing nucleotide triphosphate hydrolases"/>
    <property type="match status" value="2"/>
</dbReference>
<evidence type="ECO:0000259" key="11">
    <source>
        <dbReference type="Pfam" id="PF13086"/>
    </source>
</evidence>
<dbReference type="SUPFAM" id="SSF52540">
    <property type="entry name" value="P-loop containing nucleoside triphosphate hydrolases"/>
    <property type="match status" value="1"/>
</dbReference>
<feature type="domain" description="DNA2/NAM7 helicase-like C-terminal" evidence="12">
    <location>
        <begin position="414"/>
        <end position="495"/>
    </location>
</feature>
<keyword evidence="7" id="KW-0378">Hydrolase</keyword>
<dbReference type="EMBL" id="JANBOI010002818">
    <property type="protein sequence ID" value="KAJ1719733.1"/>
    <property type="molecule type" value="Genomic_DNA"/>
</dbReference>
<dbReference type="Pfam" id="PF21138">
    <property type="entry name" value="SMUBP-2_HCS1_1B"/>
    <property type="match status" value="1"/>
</dbReference>